<evidence type="ECO:0000313" key="6">
    <source>
        <dbReference type="Proteomes" id="UP000607796"/>
    </source>
</evidence>
<feature type="domain" description="Hedgehog/Intein (Hint)" evidence="4">
    <location>
        <begin position="597"/>
        <end position="736"/>
    </location>
</feature>
<dbReference type="Gene3D" id="2.150.10.10">
    <property type="entry name" value="Serralysin-like metalloprotease, C-terminal"/>
    <property type="match status" value="5"/>
</dbReference>
<name>A0ABR9X0T7_9RHOB</name>
<dbReference type="InterPro" id="IPR001343">
    <property type="entry name" value="Hemolysn_Ca-bd"/>
</dbReference>
<dbReference type="InterPro" id="IPR018511">
    <property type="entry name" value="Hemolysin-typ_Ca-bd_CS"/>
</dbReference>
<feature type="region of interest" description="Disordered" evidence="3">
    <location>
        <begin position="339"/>
        <end position="371"/>
    </location>
</feature>
<dbReference type="InterPro" id="IPR011049">
    <property type="entry name" value="Serralysin-like_metalloprot_C"/>
</dbReference>
<comment type="caution">
    <text evidence="5">The sequence shown here is derived from an EMBL/GenBank/DDBJ whole genome shotgun (WGS) entry which is preliminary data.</text>
</comment>
<evidence type="ECO:0000313" key="5">
    <source>
        <dbReference type="EMBL" id="MBE9637167.1"/>
    </source>
</evidence>
<evidence type="ECO:0000256" key="3">
    <source>
        <dbReference type="SAM" id="MobiDB-lite"/>
    </source>
</evidence>
<dbReference type="InterPro" id="IPR050557">
    <property type="entry name" value="RTX_toxin/Mannuronan_C5-epim"/>
</dbReference>
<dbReference type="InterPro" id="IPR028992">
    <property type="entry name" value="Hedgehog/Intein_dom"/>
</dbReference>
<accession>A0ABR9X0T7</accession>
<feature type="compositionally biased region" description="Acidic residues" evidence="3">
    <location>
        <begin position="341"/>
        <end position="352"/>
    </location>
</feature>
<feature type="region of interest" description="Disordered" evidence="3">
    <location>
        <begin position="452"/>
        <end position="500"/>
    </location>
</feature>
<feature type="region of interest" description="Disordered" evidence="3">
    <location>
        <begin position="145"/>
        <end position="175"/>
    </location>
</feature>
<feature type="compositionally biased region" description="Gly residues" evidence="3">
    <location>
        <begin position="163"/>
        <end position="175"/>
    </location>
</feature>
<dbReference type="PANTHER" id="PTHR38340">
    <property type="entry name" value="S-LAYER PROTEIN"/>
    <property type="match status" value="1"/>
</dbReference>
<keyword evidence="2" id="KW-0964">Secreted</keyword>
<evidence type="ECO:0000259" key="4">
    <source>
        <dbReference type="Pfam" id="PF13403"/>
    </source>
</evidence>
<sequence length="809" mass="82653">MTSYTLSAFGTTDYRTVVENGVGGAYVRSDWEQSERVTIVVTDDDDYLTGGGGALDASEQTATATDASGALITSGKLYIGSANIVTAPDGSTIHVYEMWIEGYGSPLGYVTDAPITPGVTYTYVGGTSVPAEGVAYSSFNSQAYERDDPNTMTGGSFSESLDGGSGDDVISGGGGNDTLIYGEGNDTVYGGDGNDYIDDIKGAQYYGANLIYGGAGDDLIYGGWGNDTLYGDEGNDTIYGEGDDDSIEGGAGNDLIYAGDGNDTIFAGEGNDTVWGEADNDSIEGGLGDDQLWGGIGDDVLKGGDGVDVLYGEDGSDTLDGGAGNDSLWGGVGADSLWGGDGDDNISGDDGNDSMNGGEGNDTLWAGTGDDTMWGEGGSDRFFIGNADGNDTIYAGEDGDDSDVDALDFFWASDPVTVTFEGWEFGNYSVGSGTSTGHFWSIEQVVGGTGSDTIDAATSDSDQQLYGMSGDDSLTGGSGADSLEGGSGDDTLAGGAGDDLLTGGDGSDSYVFAPGGGSDTVTDFDMTLDGARTTDQLNTSALRDSDGETVNTWDISVSDDGSGNAVLTFPTGESVVLLGVSPASVMSDETLHAMGVPCLVSGTLLATPGGWTPVEALCAGDLVMTETGAQPILWAGARHVSAEEIEADPMLAPVVVQQGALGNRCELRLSRQHCIAVTEPGSGRAALVRAGHLAERRGTRVRVARGARGVGYHHLLLPAHALLNAGGVLVESLWPGPTALRALGRRAQIELAGVMPHLAPAIWGTQPVSALYGPPALPVLSGADVREGEGPMLPLLTGPHADEGLRIKA</sequence>
<feature type="compositionally biased region" description="Low complexity" evidence="3">
    <location>
        <begin position="489"/>
        <end position="500"/>
    </location>
</feature>
<feature type="compositionally biased region" description="Polar residues" evidence="3">
    <location>
        <begin position="150"/>
        <end position="159"/>
    </location>
</feature>
<dbReference type="SUPFAM" id="SSF51120">
    <property type="entry name" value="beta-Roll"/>
    <property type="match status" value="4"/>
</dbReference>
<feature type="compositionally biased region" description="Low complexity" evidence="3">
    <location>
        <begin position="452"/>
        <end position="462"/>
    </location>
</feature>
<proteinExistence type="predicted"/>
<dbReference type="Pfam" id="PF13403">
    <property type="entry name" value="Hint_2"/>
    <property type="match status" value="1"/>
</dbReference>
<organism evidence="5 6">
    <name type="scientific">Salipiger mangrovisoli</name>
    <dbReference type="NCBI Taxonomy" id="2865933"/>
    <lineage>
        <taxon>Bacteria</taxon>
        <taxon>Pseudomonadati</taxon>
        <taxon>Pseudomonadota</taxon>
        <taxon>Alphaproteobacteria</taxon>
        <taxon>Rhodobacterales</taxon>
        <taxon>Roseobacteraceae</taxon>
        <taxon>Salipiger</taxon>
    </lineage>
</organism>
<evidence type="ECO:0000256" key="1">
    <source>
        <dbReference type="ARBA" id="ARBA00004613"/>
    </source>
</evidence>
<dbReference type="PROSITE" id="PS00330">
    <property type="entry name" value="HEMOLYSIN_CALCIUM"/>
    <property type="match status" value="6"/>
</dbReference>
<dbReference type="InterPro" id="IPR036844">
    <property type="entry name" value="Hint_dom_sf"/>
</dbReference>
<dbReference type="RefSeq" id="WP_194134482.1">
    <property type="nucleotide sequence ID" value="NZ_JADFFK010000006.1"/>
</dbReference>
<dbReference type="PRINTS" id="PR00313">
    <property type="entry name" value="CABNDNGRPT"/>
</dbReference>
<dbReference type="SUPFAM" id="SSF51294">
    <property type="entry name" value="Hedgehog/intein (Hint) domain"/>
    <property type="match status" value="1"/>
</dbReference>
<evidence type="ECO:0000256" key="2">
    <source>
        <dbReference type="ARBA" id="ARBA00022525"/>
    </source>
</evidence>
<reference evidence="5 6" key="1">
    <citation type="journal article" date="2021" name="Int. J. Syst. Evol. Microbiol.">
        <title>Salipiger mangrovisoli sp. nov., isolated from mangrove soil and the proposal for the reclassification of Paraphaeobacter pallidus as Salipiger pallidus comb. nov.</title>
        <authorList>
            <person name="Du J."/>
            <person name="Liu Y."/>
            <person name="Pei T."/>
            <person name="Deng M.R."/>
            <person name="Zhu H."/>
        </authorList>
    </citation>
    <scope>NUCLEOTIDE SEQUENCE [LARGE SCALE GENOMIC DNA]</scope>
    <source>
        <strain evidence="5 6">6D45A</strain>
    </source>
</reference>
<protein>
    <submittedName>
        <fullName evidence="5">Hint domain-containing protein</fullName>
    </submittedName>
</protein>
<dbReference type="PANTHER" id="PTHR38340:SF1">
    <property type="entry name" value="S-LAYER PROTEIN"/>
    <property type="match status" value="1"/>
</dbReference>
<gene>
    <name evidence="5" type="ORF">IQ782_09975</name>
</gene>
<comment type="subcellular location">
    <subcellularLocation>
        <location evidence="1">Secreted</location>
    </subcellularLocation>
</comment>
<keyword evidence="6" id="KW-1185">Reference proteome</keyword>
<dbReference type="Proteomes" id="UP000607796">
    <property type="component" value="Unassembled WGS sequence"/>
</dbReference>
<dbReference type="Pfam" id="PF00353">
    <property type="entry name" value="HemolysinCabind"/>
    <property type="match status" value="6"/>
</dbReference>
<dbReference type="EMBL" id="JADFFK010000006">
    <property type="protein sequence ID" value="MBE9637167.1"/>
    <property type="molecule type" value="Genomic_DNA"/>
</dbReference>